<feature type="region of interest" description="Disordered" evidence="1">
    <location>
        <begin position="1"/>
        <end position="29"/>
    </location>
</feature>
<name>A0AA88PL77_9TELE</name>
<feature type="compositionally biased region" description="Basic and acidic residues" evidence="1">
    <location>
        <begin position="1"/>
        <end position="15"/>
    </location>
</feature>
<gene>
    <name evidence="2" type="ORF">Q8A67_019222</name>
</gene>
<proteinExistence type="predicted"/>
<keyword evidence="3" id="KW-1185">Reference proteome</keyword>
<sequence>MERSDRRHLAGKEPDSSNGHKMGGGRSGHCECDCQRVALSVSPIVRKQRLEKLSREQRSVNCSLSRNPSSTLGL</sequence>
<reference evidence="2" key="1">
    <citation type="submission" date="2023-08" db="EMBL/GenBank/DDBJ databases">
        <title>Chromosome-level Genome Assembly of mud carp (Cirrhinus molitorella).</title>
        <authorList>
            <person name="Liu H."/>
        </authorList>
    </citation>
    <scope>NUCLEOTIDE SEQUENCE</scope>
    <source>
        <strain evidence="2">Prfri</strain>
        <tissue evidence="2">Muscle</tissue>
    </source>
</reference>
<comment type="caution">
    <text evidence="2">The sequence shown here is derived from an EMBL/GenBank/DDBJ whole genome shotgun (WGS) entry which is preliminary data.</text>
</comment>
<dbReference type="Proteomes" id="UP001187343">
    <property type="component" value="Unassembled WGS sequence"/>
</dbReference>
<evidence type="ECO:0000313" key="3">
    <source>
        <dbReference type="Proteomes" id="UP001187343"/>
    </source>
</evidence>
<feature type="region of interest" description="Disordered" evidence="1">
    <location>
        <begin position="53"/>
        <end position="74"/>
    </location>
</feature>
<dbReference type="AlphaFoldDB" id="A0AA88PL77"/>
<protein>
    <submittedName>
        <fullName evidence="2">Uncharacterized protein</fullName>
    </submittedName>
</protein>
<organism evidence="2 3">
    <name type="scientific">Cirrhinus molitorella</name>
    <name type="common">mud carp</name>
    <dbReference type="NCBI Taxonomy" id="172907"/>
    <lineage>
        <taxon>Eukaryota</taxon>
        <taxon>Metazoa</taxon>
        <taxon>Chordata</taxon>
        <taxon>Craniata</taxon>
        <taxon>Vertebrata</taxon>
        <taxon>Euteleostomi</taxon>
        <taxon>Actinopterygii</taxon>
        <taxon>Neopterygii</taxon>
        <taxon>Teleostei</taxon>
        <taxon>Ostariophysi</taxon>
        <taxon>Cypriniformes</taxon>
        <taxon>Cyprinidae</taxon>
        <taxon>Labeoninae</taxon>
        <taxon>Labeonini</taxon>
        <taxon>Cirrhinus</taxon>
    </lineage>
</organism>
<accession>A0AA88PL77</accession>
<dbReference type="EMBL" id="JAUYZG010000019">
    <property type="protein sequence ID" value="KAK2878431.1"/>
    <property type="molecule type" value="Genomic_DNA"/>
</dbReference>
<evidence type="ECO:0000256" key="1">
    <source>
        <dbReference type="SAM" id="MobiDB-lite"/>
    </source>
</evidence>
<feature type="compositionally biased region" description="Polar residues" evidence="1">
    <location>
        <begin position="59"/>
        <end position="74"/>
    </location>
</feature>
<evidence type="ECO:0000313" key="2">
    <source>
        <dbReference type="EMBL" id="KAK2878431.1"/>
    </source>
</evidence>